<dbReference type="STRING" id="717959.AL1_18650"/>
<reference evidence="2 3" key="1">
    <citation type="submission" date="2010-03" db="EMBL/GenBank/DDBJ databases">
        <title>The genome sequence of Alistipes shahii WAL 8301.</title>
        <authorList>
            <consortium name="metaHIT consortium -- http://www.metahit.eu/"/>
            <person name="Pajon A."/>
            <person name="Turner K."/>
            <person name="Parkhill J."/>
        </authorList>
    </citation>
    <scope>NUCLEOTIDE SEQUENCE [LARGE SCALE GENOMIC DNA]</scope>
    <source>
        <strain evidence="2 3">WAL 8301</strain>
    </source>
</reference>
<reference evidence="2 3" key="2">
    <citation type="submission" date="2010-03" db="EMBL/GenBank/DDBJ databases">
        <authorList>
            <person name="Pajon A."/>
        </authorList>
    </citation>
    <scope>NUCLEOTIDE SEQUENCE [LARGE SCALE GENOMIC DNA]</scope>
    <source>
        <strain evidence="2 3">WAL 8301</strain>
    </source>
</reference>
<name>D4IMR7_9BACT</name>
<dbReference type="EMBL" id="FP929032">
    <property type="protein sequence ID" value="CBK64229.1"/>
    <property type="molecule type" value="Genomic_DNA"/>
</dbReference>
<proteinExistence type="predicted"/>
<keyword evidence="3" id="KW-1185">Reference proteome</keyword>
<feature type="domain" description="Helix-turn-helix" evidence="1">
    <location>
        <begin position="43"/>
        <end position="92"/>
    </location>
</feature>
<evidence type="ECO:0000313" key="3">
    <source>
        <dbReference type="Proteomes" id="UP000008794"/>
    </source>
</evidence>
<dbReference type="PANTHER" id="PTHR34585:SF22">
    <property type="entry name" value="HELIX-TURN-HELIX DOMAIN-CONTAINING PROTEIN"/>
    <property type="match status" value="1"/>
</dbReference>
<organism evidence="2 3">
    <name type="scientific">Alistipes shahii WAL 8301</name>
    <dbReference type="NCBI Taxonomy" id="717959"/>
    <lineage>
        <taxon>Bacteria</taxon>
        <taxon>Pseudomonadati</taxon>
        <taxon>Bacteroidota</taxon>
        <taxon>Bacteroidia</taxon>
        <taxon>Bacteroidales</taxon>
        <taxon>Rikenellaceae</taxon>
        <taxon>Alistipes</taxon>
    </lineage>
</organism>
<dbReference type="KEGG" id="ash:AL1_18650"/>
<dbReference type="Pfam" id="PF12728">
    <property type="entry name" value="HTH_17"/>
    <property type="match status" value="1"/>
</dbReference>
<dbReference type="Proteomes" id="UP000008794">
    <property type="component" value="Chromosome"/>
</dbReference>
<dbReference type="AlphaFoldDB" id="D4IMR7"/>
<evidence type="ECO:0000313" key="2">
    <source>
        <dbReference type="EMBL" id="CBK64229.1"/>
    </source>
</evidence>
<sequence>MDKQSVFQTDERPESLLRTLEQMEQDLDRCIGALRPTLGGERYLTDRELSERLKISRRTLQEYRSSGEIPYYCVCGKVLYRESDIERVLEEHYFALP</sequence>
<dbReference type="PATRIC" id="fig|717959.3.peg.323"/>
<dbReference type="SUPFAM" id="SSF46955">
    <property type="entry name" value="Putative DNA-binding domain"/>
    <property type="match status" value="1"/>
</dbReference>
<dbReference type="BioCyc" id="ASHA717959:AL1_RS08760-MONOMER"/>
<accession>D4IMR7</accession>
<dbReference type="InterPro" id="IPR041657">
    <property type="entry name" value="HTH_17"/>
</dbReference>
<protein>
    <recommendedName>
        <fullName evidence="1">Helix-turn-helix domain-containing protein</fullName>
    </recommendedName>
</protein>
<dbReference type="PANTHER" id="PTHR34585">
    <property type="match status" value="1"/>
</dbReference>
<gene>
    <name evidence="2" type="ORF">AL1_18650</name>
</gene>
<dbReference type="HOGENOM" id="CLU_133781_3_1_10"/>
<evidence type="ECO:0000259" key="1">
    <source>
        <dbReference type="Pfam" id="PF12728"/>
    </source>
</evidence>
<dbReference type="InterPro" id="IPR009061">
    <property type="entry name" value="DNA-bd_dom_put_sf"/>
</dbReference>